<feature type="domain" description="EamA" evidence="8">
    <location>
        <begin position="160"/>
        <end position="292"/>
    </location>
</feature>
<feature type="transmembrane region" description="Helical" evidence="7">
    <location>
        <begin position="255"/>
        <end position="274"/>
    </location>
</feature>
<feature type="domain" description="EamA" evidence="8">
    <location>
        <begin position="25"/>
        <end position="150"/>
    </location>
</feature>
<protein>
    <submittedName>
        <fullName evidence="9">EamA family transporter</fullName>
    </submittedName>
</protein>
<evidence type="ECO:0000256" key="5">
    <source>
        <dbReference type="ARBA" id="ARBA00023136"/>
    </source>
</evidence>
<feature type="transmembrane region" description="Helical" evidence="7">
    <location>
        <begin position="51"/>
        <end position="70"/>
    </location>
</feature>
<comment type="similarity">
    <text evidence="2">Belongs to the EamA transporter family.</text>
</comment>
<evidence type="ECO:0000256" key="1">
    <source>
        <dbReference type="ARBA" id="ARBA00004141"/>
    </source>
</evidence>
<dbReference type="InterPro" id="IPR050638">
    <property type="entry name" value="AA-Vitamin_Transporters"/>
</dbReference>
<evidence type="ECO:0000256" key="7">
    <source>
        <dbReference type="SAM" id="Phobius"/>
    </source>
</evidence>
<dbReference type="Proteomes" id="UP001500642">
    <property type="component" value="Unassembled WGS sequence"/>
</dbReference>
<reference evidence="10" key="1">
    <citation type="journal article" date="2019" name="Int. J. Syst. Evol. Microbiol.">
        <title>The Global Catalogue of Microorganisms (GCM) 10K type strain sequencing project: providing services to taxonomists for standard genome sequencing and annotation.</title>
        <authorList>
            <consortium name="The Broad Institute Genomics Platform"/>
            <consortium name="The Broad Institute Genome Sequencing Center for Infectious Disease"/>
            <person name="Wu L."/>
            <person name="Ma J."/>
        </authorList>
    </citation>
    <scope>NUCLEOTIDE SEQUENCE [LARGE SCALE GENOMIC DNA]</scope>
    <source>
        <strain evidence="10">JCM 17808</strain>
    </source>
</reference>
<feature type="transmembrane region" description="Helical" evidence="7">
    <location>
        <begin position="224"/>
        <end position="243"/>
    </location>
</feature>
<evidence type="ECO:0000256" key="3">
    <source>
        <dbReference type="ARBA" id="ARBA00022692"/>
    </source>
</evidence>
<evidence type="ECO:0000313" key="10">
    <source>
        <dbReference type="Proteomes" id="UP001500642"/>
    </source>
</evidence>
<proteinExistence type="inferred from homology"/>
<evidence type="ECO:0000259" key="8">
    <source>
        <dbReference type="Pfam" id="PF00892"/>
    </source>
</evidence>
<comment type="caution">
    <text evidence="9">The sequence shown here is derived from an EMBL/GenBank/DDBJ whole genome shotgun (WGS) entry which is preliminary data.</text>
</comment>
<sequence>MTPTPPRSTAPAADLTGSTRAGWTALAALAPAVWGTTYIVTTHLLPEGHPLFAALMRSLPAGLLAVLLVGQLPHGTWWWKSLVLGTLNMGAFFPLLFLSAQLLPGGVAATLGATQPLVVAFLAVAILHERLSAWRVTWGIIGVVGIGLVVLGPTAALSPLGVLAGMAGAVSMGTGVVLTKRWGRPPGVSSLGLASWQLTAGGLVLLVPALVIDGVPAGIDAPAVAGYLWLGLVGALLTYTLWFSGIRRLPVTATALLGLLSPLVAAVLGAAIAGEALAPVQLAGFAVALTAMVAGQLPSPTRSNPTPDIPQKETRPS</sequence>
<dbReference type="RefSeq" id="WP_137319528.1">
    <property type="nucleotide sequence ID" value="NZ_BAABGL010000006.1"/>
</dbReference>
<evidence type="ECO:0000256" key="4">
    <source>
        <dbReference type="ARBA" id="ARBA00022989"/>
    </source>
</evidence>
<feature type="transmembrane region" description="Helical" evidence="7">
    <location>
        <begin position="106"/>
        <end position="127"/>
    </location>
</feature>
<evidence type="ECO:0000313" key="9">
    <source>
        <dbReference type="EMBL" id="GAA4388078.1"/>
    </source>
</evidence>
<gene>
    <name evidence="9" type="ORF">GCM10023167_12480</name>
</gene>
<keyword evidence="3 7" id="KW-0812">Transmembrane</keyword>
<dbReference type="Pfam" id="PF00892">
    <property type="entry name" value="EamA"/>
    <property type="match status" value="2"/>
</dbReference>
<feature type="transmembrane region" description="Helical" evidence="7">
    <location>
        <begin position="134"/>
        <end position="154"/>
    </location>
</feature>
<organism evidence="9 10">
    <name type="scientific">Brevibacterium pityocampae</name>
    <dbReference type="NCBI Taxonomy" id="506594"/>
    <lineage>
        <taxon>Bacteria</taxon>
        <taxon>Bacillati</taxon>
        <taxon>Actinomycetota</taxon>
        <taxon>Actinomycetes</taxon>
        <taxon>Micrococcales</taxon>
        <taxon>Brevibacteriaceae</taxon>
        <taxon>Brevibacterium</taxon>
    </lineage>
</organism>
<feature type="region of interest" description="Disordered" evidence="6">
    <location>
        <begin position="298"/>
        <end position="317"/>
    </location>
</feature>
<dbReference type="InterPro" id="IPR000620">
    <property type="entry name" value="EamA_dom"/>
</dbReference>
<accession>A0ABP8JBB7</accession>
<evidence type="ECO:0000256" key="2">
    <source>
        <dbReference type="ARBA" id="ARBA00007362"/>
    </source>
</evidence>
<feature type="transmembrane region" description="Helical" evidence="7">
    <location>
        <begin position="82"/>
        <end position="100"/>
    </location>
</feature>
<dbReference type="EMBL" id="BAABGL010000006">
    <property type="protein sequence ID" value="GAA4388078.1"/>
    <property type="molecule type" value="Genomic_DNA"/>
</dbReference>
<dbReference type="PANTHER" id="PTHR32322">
    <property type="entry name" value="INNER MEMBRANE TRANSPORTER"/>
    <property type="match status" value="1"/>
</dbReference>
<dbReference type="SUPFAM" id="SSF103481">
    <property type="entry name" value="Multidrug resistance efflux transporter EmrE"/>
    <property type="match status" value="2"/>
</dbReference>
<feature type="transmembrane region" description="Helical" evidence="7">
    <location>
        <begin position="280"/>
        <end position="297"/>
    </location>
</feature>
<keyword evidence="4 7" id="KW-1133">Transmembrane helix</keyword>
<evidence type="ECO:0000256" key="6">
    <source>
        <dbReference type="SAM" id="MobiDB-lite"/>
    </source>
</evidence>
<feature type="transmembrane region" description="Helical" evidence="7">
    <location>
        <begin position="21"/>
        <end position="45"/>
    </location>
</feature>
<feature type="transmembrane region" description="Helical" evidence="7">
    <location>
        <begin position="191"/>
        <end position="212"/>
    </location>
</feature>
<feature type="transmembrane region" description="Helical" evidence="7">
    <location>
        <begin position="160"/>
        <end position="179"/>
    </location>
</feature>
<dbReference type="PANTHER" id="PTHR32322:SF2">
    <property type="entry name" value="EAMA DOMAIN-CONTAINING PROTEIN"/>
    <property type="match status" value="1"/>
</dbReference>
<dbReference type="InterPro" id="IPR037185">
    <property type="entry name" value="EmrE-like"/>
</dbReference>
<keyword evidence="5 7" id="KW-0472">Membrane</keyword>
<comment type="subcellular location">
    <subcellularLocation>
        <location evidence="1">Membrane</location>
        <topology evidence="1">Multi-pass membrane protein</topology>
    </subcellularLocation>
</comment>
<name>A0ABP8JBB7_9MICO</name>
<keyword evidence="10" id="KW-1185">Reference proteome</keyword>